<dbReference type="PROSITE" id="PS51030">
    <property type="entry name" value="NUCLEAR_REC_DBD_2"/>
    <property type="match status" value="1"/>
</dbReference>
<comment type="subcellular location">
    <subcellularLocation>
        <location evidence="1 10">Nucleus</location>
    </subcellularLocation>
</comment>
<accession>A0A183J4V7</accession>
<reference evidence="14 15" key="2">
    <citation type="submission" date="2018-11" db="EMBL/GenBank/DDBJ databases">
        <authorList>
            <consortium name="Pathogen Informatics"/>
        </authorList>
    </citation>
    <scope>NUCLEOTIDE SEQUENCE [LARGE SCALE GENOMIC DNA]</scope>
</reference>
<keyword evidence="15" id="KW-1185">Reference proteome</keyword>
<sequence length="563" mass="62707">MWLLDHHRLNEAVVKLPLTAYESQDDARTILESLLRRNEEEKLLLSSRGHSSHSPSGSHDSFSSGPSARSNGFSPFPEDDVDTPFGRPRTSSSASERKTKLLNPFSVSAILSDSSSCVERETAMARLSPVGRVPFPPEPTFGYPMVSMPPRFSSHAYFAYARSLMNSLPFPNLYSSFGTTFPSAFSPVQLHRPDDYVATEQTATVRQSFHVDINPEVKREDESSTEENERHLPFNLVDVKKEDFVHCETFIQQNKETGEGCSSSPLSTSLSSSSSPKSLSLPLDANVKCVVCDDAASGYHYGVISCEGCKGFFRRTVQRDIQYWCHKNGGCPVTKLTRNRCQACRFGKCLTTGMTKESVRQDRNRKRKLKANDDSVIATSQLQQTIRCIVKAYNENLHDSDMQNEQNSCYQRTLSFASRIPGFHELIEADKSLLCHNASARIMAIVCAFSACTNDNQPSNHMSIDDEEEKLWTCICNLSNTMKALEVTTEEIALLCAICLLRESIPGLHSPLEVERIGETCLEALNVQVQLSPCKQSNVFAKLLMTLSETWAISFNSTGTVQP</sequence>
<dbReference type="PANTHER" id="PTHR24085">
    <property type="entry name" value="NUCLEAR HORMONE RECEPTOR"/>
    <property type="match status" value="1"/>
</dbReference>
<feature type="region of interest" description="Disordered" evidence="11">
    <location>
        <begin position="256"/>
        <end position="279"/>
    </location>
</feature>
<keyword evidence="3 10" id="KW-0863">Zinc-finger</keyword>
<dbReference type="GO" id="GO:0005634">
    <property type="term" value="C:nucleus"/>
    <property type="evidence" value="ECO:0007669"/>
    <property type="project" value="UniProtKB-SubCell"/>
</dbReference>
<feature type="domain" description="NR LBD" evidence="13">
    <location>
        <begin position="374"/>
        <end position="563"/>
    </location>
</feature>
<feature type="domain" description="Nuclear receptor" evidence="12">
    <location>
        <begin position="286"/>
        <end position="361"/>
    </location>
</feature>
<dbReference type="GO" id="GO:0008270">
    <property type="term" value="F:zinc ion binding"/>
    <property type="evidence" value="ECO:0007669"/>
    <property type="project" value="UniProtKB-KW"/>
</dbReference>
<dbReference type="PRINTS" id="PR00047">
    <property type="entry name" value="STROIDFINGER"/>
</dbReference>
<dbReference type="EMBL" id="UZAM01014767">
    <property type="protein sequence ID" value="VDP35508.1"/>
    <property type="molecule type" value="Genomic_DNA"/>
</dbReference>
<dbReference type="SUPFAM" id="SSF48508">
    <property type="entry name" value="Nuclear receptor ligand-binding domain"/>
    <property type="match status" value="1"/>
</dbReference>
<dbReference type="Pfam" id="PF00105">
    <property type="entry name" value="zf-C4"/>
    <property type="match status" value="1"/>
</dbReference>
<evidence type="ECO:0000256" key="10">
    <source>
        <dbReference type="RuleBase" id="RU004334"/>
    </source>
</evidence>
<evidence type="ECO:0000313" key="16">
    <source>
        <dbReference type="WBParaSite" id="SBAD_0001128101-mRNA-1"/>
    </source>
</evidence>
<organism evidence="16">
    <name type="scientific">Soboliphyme baturini</name>
    <dbReference type="NCBI Taxonomy" id="241478"/>
    <lineage>
        <taxon>Eukaryota</taxon>
        <taxon>Metazoa</taxon>
        <taxon>Ecdysozoa</taxon>
        <taxon>Nematoda</taxon>
        <taxon>Enoplea</taxon>
        <taxon>Dorylaimia</taxon>
        <taxon>Dioctophymatida</taxon>
        <taxon>Dioctophymatoidea</taxon>
        <taxon>Soboliphymatidae</taxon>
        <taxon>Soboliphyme</taxon>
    </lineage>
</organism>
<dbReference type="SMART" id="SM00430">
    <property type="entry name" value="HOLI"/>
    <property type="match status" value="1"/>
</dbReference>
<dbReference type="GO" id="GO:0035259">
    <property type="term" value="F:nuclear glucocorticoid receptor binding"/>
    <property type="evidence" value="ECO:0007669"/>
    <property type="project" value="TreeGrafter"/>
</dbReference>
<evidence type="ECO:0000256" key="6">
    <source>
        <dbReference type="ARBA" id="ARBA00023125"/>
    </source>
</evidence>
<evidence type="ECO:0000313" key="14">
    <source>
        <dbReference type="EMBL" id="VDP35508.1"/>
    </source>
</evidence>
<dbReference type="InterPro" id="IPR000536">
    <property type="entry name" value="Nucl_hrmn_rcpt_lig-bd"/>
</dbReference>
<evidence type="ECO:0000256" key="4">
    <source>
        <dbReference type="ARBA" id="ARBA00022833"/>
    </source>
</evidence>
<dbReference type="GO" id="GO:0000981">
    <property type="term" value="F:DNA-binding transcription factor activity, RNA polymerase II-specific"/>
    <property type="evidence" value="ECO:0007669"/>
    <property type="project" value="TreeGrafter"/>
</dbReference>
<evidence type="ECO:0000256" key="1">
    <source>
        <dbReference type="ARBA" id="ARBA00004123"/>
    </source>
</evidence>
<evidence type="ECO:0000256" key="5">
    <source>
        <dbReference type="ARBA" id="ARBA00023015"/>
    </source>
</evidence>
<keyword evidence="7 10" id="KW-0804">Transcription</keyword>
<dbReference type="Gene3D" id="1.10.565.10">
    <property type="entry name" value="Retinoid X Receptor"/>
    <property type="match status" value="1"/>
</dbReference>
<evidence type="ECO:0000256" key="7">
    <source>
        <dbReference type="ARBA" id="ARBA00023163"/>
    </source>
</evidence>
<dbReference type="PROSITE" id="PS00031">
    <property type="entry name" value="NUCLEAR_REC_DBD_1"/>
    <property type="match status" value="1"/>
</dbReference>
<gene>
    <name evidence="14" type="ORF">SBAD_LOCUS10905</name>
</gene>
<keyword evidence="5 10" id="KW-0805">Transcription regulation</keyword>
<evidence type="ECO:0000256" key="9">
    <source>
        <dbReference type="ARBA" id="ARBA00023242"/>
    </source>
</evidence>
<evidence type="ECO:0000313" key="15">
    <source>
        <dbReference type="Proteomes" id="UP000270296"/>
    </source>
</evidence>
<keyword evidence="2 10" id="KW-0479">Metal-binding</keyword>
<evidence type="ECO:0000256" key="8">
    <source>
        <dbReference type="ARBA" id="ARBA00023170"/>
    </source>
</evidence>
<dbReference type="Gene3D" id="3.30.50.10">
    <property type="entry name" value="Erythroid Transcription Factor GATA-1, subunit A"/>
    <property type="match status" value="1"/>
</dbReference>
<feature type="compositionally biased region" description="Low complexity" evidence="11">
    <location>
        <begin position="44"/>
        <end position="67"/>
    </location>
</feature>
<dbReference type="InterPro" id="IPR001723">
    <property type="entry name" value="Nuclear_hrmn_rcpt"/>
</dbReference>
<keyword evidence="6 10" id="KW-0238">DNA-binding</keyword>
<keyword evidence="8 10" id="KW-0675">Receptor</keyword>
<keyword evidence="4 10" id="KW-0862">Zinc</keyword>
<protein>
    <submittedName>
        <fullName evidence="16">Nuclear receptor</fullName>
    </submittedName>
</protein>
<dbReference type="SUPFAM" id="SSF57716">
    <property type="entry name" value="Glucocorticoid receptor-like (DNA-binding domain)"/>
    <property type="match status" value="1"/>
</dbReference>
<name>A0A183J4V7_9BILA</name>
<proteinExistence type="inferred from homology"/>
<dbReference type="PRINTS" id="PR00398">
    <property type="entry name" value="STRDHORMONER"/>
</dbReference>
<evidence type="ECO:0000256" key="2">
    <source>
        <dbReference type="ARBA" id="ARBA00022723"/>
    </source>
</evidence>
<dbReference type="PANTHER" id="PTHR24085:SF9">
    <property type="match status" value="1"/>
</dbReference>
<reference evidence="16" key="1">
    <citation type="submission" date="2016-06" db="UniProtKB">
        <authorList>
            <consortium name="WormBaseParasite"/>
        </authorList>
    </citation>
    <scope>IDENTIFICATION</scope>
</reference>
<keyword evidence="9 10" id="KW-0539">Nucleus</keyword>
<evidence type="ECO:0000259" key="13">
    <source>
        <dbReference type="PROSITE" id="PS51843"/>
    </source>
</evidence>
<dbReference type="OrthoDB" id="6355676at2759"/>
<dbReference type="GO" id="GO:0000978">
    <property type="term" value="F:RNA polymerase II cis-regulatory region sequence-specific DNA binding"/>
    <property type="evidence" value="ECO:0007669"/>
    <property type="project" value="TreeGrafter"/>
</dbReference>
<dbReference type="SMART" id="SM00399">
    <property type="entry name" value="ZnF_C4"/>
    <property type="match status" value="1"/>
</dbReference>
<dbReference type="PROSITE" id="PS51843">
    <property type="entry name" value="NR_LBD"/>
    <property type="match status" value="1"/>
</dbReference>
<dbReference type="Pfam" id="PF00104">
    <property type="entry name" value="Hormone_recep"/>
    <property type="match status" value="1"/>
</dbReference>
<dbReference type="AlphaFoldDB" id="A0A183J4V7"/>
<feature type="compositionally biased region" description="Low complexity" evidence="11">
    <location>
        <begin position="262"/>
        <end position="279"/>
    </location>
</feature>
<comment type="similarity">
    <text evidence="10">Belongs to the nuclear hormone receptor family.</text>
</comment>
<dbReference type="InterPro" id="IPR013088">
    <property type="entry name" value="Znf_NHR/GATA"/>
</dbReference>
<dbReference type="GO" id="GO:0071376">
    <property type="term" value="P:cellular response to corticotropin-releasing hormone stimulus"/>
    <property type="evidence" value="ECO:0007669"/>
    <property type="project" value="TreeGrafter"/>
</dbReference>
<evidence type="ECO:0000256" key="3">
    <source>
        <dbReference type="ARBA" id="ARBA00022771"/>
    </source>
</evidence>
<dbReference type="InterPro" id="IPR001628">
    <property type="entry name" value="Znf_hrmn_rcpt"/>
</dbReference>
<feature type="region of interest" description="Disordered" evidence="11">
    <location>
        <begin position="44"/>
        <end position="97"/>
    </location>
</feature>
<evidence type="ECO:0000256" key="11">
    <source>
        <dbReference type="SAM" id="MobiDB-lite"/>
    </source>
</evidence>
<evidence type="ECO:0000259" key="12">
    <source>
        <dbReference type="PROSITE" id="PS51030"/>
    </source>
</evidence>
<dbReference type="GO" id="GO:0005667">
    <property type="term" value="C:transcription regulator complex"/>
    <property type="evidence" value="ECO:0007669"/>
    <property type="project" value="TreeGrafter"/>
</dbReference>
<dbReference type="Proteomes" id="UP000270296">
    <property type="component" value="Unassembled WGS sequence"/>
</dbReference>
<dbReference type="CDD" id="cd06916">
    <property type="entry name" value="NR_DBD_like"/>
    <property type="match status" value="1"/>
</dbReference>
<dbReference type="InterPro" id="IPR035500">
    <property type="entry name" value="NHR-like_dom_sf"/>
</dbReference>
<dbReference type="WBParaSite" id="SBAD_0001128101-mRNA-1">
    <property type="protein sequence ID" value="SBAD_0001128101-mRNA-1"/>
    <property type="gene ID" value="SBAD_0001128101"/>
</dbReference>
<dbReference type="FunFam" id="3.30.50.10:FF:000006">
    <property type="entry name" value="Nuclear receptor subfamily 5 group A member"/>
    <property type="match status" value="1"/>
</dbReference>